<evidence type="ECO:0008006" key="7">
    <source>
        <dbReference type="Google" id="ProtNLM"/>
    </source>
</evidence>
<dbReference type="InterPro" id="IPR051911">
    <property type="entry name" value="SDR_oxidoreductase"/>
</dbReference>
<dbReference type="Proteomes" id="UP000664203">
    <property type="component" value="Unassembled WGS sequence"/>
</dbReference>
<dbReference type="GO" id="GO:0016491">
    <property type="term" value="F:oxidoreductase activity"/>
    <property type="evidence" value="ECO:0007669"/>
    <property type="project" value="UniProtKB-KW"/>
</dbReference>
<dbReference type="PRINTS" id="PR00080">
    <property type="entry name" value="SDRFAMILY"/>
</dbReference>
<dbReference type="PANTHER" id="PTHR43976:SF16">
    <property type="entry name" value="SHORT-CHAIN DEHYDROGENASE_REDUCTASE FAMILY PROTEIN"/>
    <property type="match status" value="1"/>
</dbReference>
<dbReference type="CDD" id="cd05374">
    <property type="entry name" value="17beta-HSD-like_SDR_c"/>
    <property type="match status" value="1"/>
</dbReference>
<evidence type="ECO:0000256" key="4">
    <source>
        <dbReference type="RuleBase" id="RU000363"/>
    </source>
</evidence>
<dbReference type="PRINTS" id="PR00081">
    <property type="entry name" value="GDHRDH"/>
</dbReference>
<dbReference type="OrthoDB" id="1274115at2759"/>
<organism evidence="5 6">
    <name type="scientific">Alectoria fallacina</name>
    <dbReference type="NCBI Taxonomy" id="1903189"/>
    <lineage>
        <taxon>Eukaryota</taxon>
        <taxon>Fungi</taxon>
        <taxon>Dikarya</taxon>
        <taxon>Ascomycota</taxon>
        <taxon>Pezizomycotina</taxon>
        <taxon>Lecanoromycetes</taxon>
        <taxon>OSLEUM clade</taxon>
        <taxon>Lecanoromycetidae</taxon>
        <taxon>Lecanorales</taxon>
        <taxon>Lecanorineae</taxon>
        <taxon>Parmeliaceae</taxon>
        <taxon>Alectoria</taxon>
    </lineage>
</organism>
<dbReference type="SUPFAM" id="SSF51735">
    <property type="entry name" value="NAD(P)-binding Rossmann-fold domains"/>
    <property type="match status" value="1"/>
</dbReference>
<dbReference type="Pfam" id="PF00106">
    <property type="entry name" value="adh_short"/>
    <property type="match status" value="1"/>
</dbReference>
<dbReference type="InterPro" id="IPR002347">
    <property type="entry name" value="SDR_fam"/>
</dbReference>
<reference evidence="5" key="1">
    <citation type="submission" date="2021-03" db="EMBL/GenBank/DDBJ databases">
        <authorList>
            <person name="Tagirdzhanova G."/>
        </authorList>
    </citation>
    <scope>NUCLEOTIDE SEQUENCE</scope>
</reference>
<comment type="caution">
    <text evidence="5">The sequence shown here is derived from an EMBL/GenBank/DDBJ whole genome shotgun (WGS) entry which is preliminary data.</text>
</comment>
<keyword evidence="3" id="KW-0560">Oxidoreductase</keyword>
<sequence length="290" mass="31324">MPQLTWLVTGTSSGFGEQFVRSILAKGDHVIATARRGHERLGNLKDAGAAILDLDVTAPQAELDAKVKEALKIYGGIDVLVNNAAYIEAALIEELDTSRLLKGFETNLFGPINLTRSLLPHFREKRKGIILFMSSIGAYMGAVGAGTYSATKGALESVVNCLREEISPFGIECCLITPGYYRTNIFAPTNIKFGQPSIPDYAELNKLYQAGVNALHSNQPGDPRKATDRIVDMVRSEGKAAGKTIPPRSPIGADAVEIIALKTSINSRDSRSSPGPKLHQWTLVDADKFV</sequence>
<dbReference type="PROSITE" id="PS00061">
    <property type="entry name" value="ADH_SHORT"/>
    <property type="match status" value="1"/>
</dbReference>
<dbReference type="Gene3D" id="3.40.50.720">
    <property type="entry name" value="NAD(P)-binding Rossmann-like Domain"/>
    <property type="match status" value="1"/>
</dbReference>
<gene>
    <name evidence="5" type="ORF">ALECFALPRED_004654</name>
</gene>
<dbReference type="InterPro" id="IPR020904">
    <property type="entry name" value="Sc_DH/Rdtase_CS"/>
</dbReference>
<keyword evidence="2" id="KW-0521">NADP</keyword>
<accession>A0A8H3HZ33</accession>
<evidence type="ECO:0000256" key="1">
    <source>
        <dbReference type="ARBA" id="ARBA00006484"/>
    </source>
</evidence>
<protein>
    <recommendedName>
        <fullName evidence="7">NAD(P)-binding protein</fullName>
    </recommendedName>
</protein>
<dbReference type="InterPro" id="IPR036291">
    <property type="entry name" value="NAD(P)-bd_dom_sf"/>
</dbReference>
<dbReference type="AlphaFoldDB" id="A0A8H3HZ33"/>
<evidence type="ECO:0000313" key="6">
    <source>
        <dbReference type="Proteomes" id="UP000664203"/>
    </source>
</evidence>
<evidence type="ECO:0000313" key="5">
    <source>
        <dbReference type="EMBL" id="CAF9908482.1"/>
    </source>
</evidence>
<comment type="similarity">
    <text evidence="1 4">Belongs to the short-chain dehydrogenases/reductases (SDR) family.</text>
</comment>
<keyword evidence="6" id="KW-1185">Reference proteome</keyword>
<proteinExistence type="inferred from homology"/>
<evidence type="ECO:0000256" key="3">
    <source>
        <dbReference type="ARBA" id="ARBA00023002"/>
    </source>
</evidence>
<evidence type="ECO:0000256" key="2">
    <source>
        <dbReference type="ARBA" id="ARBA00022857"/>
    </source>
</evidence>
<name>A0A8H3HZ33_9LECA</name>
<dbReference type="PANTHER" id="PTHR43976">
    <property type="entry name" value="SHORT CHAIN DEHYDROGENASE"/>
    <property type="match status" value="1"/>
</dbReference>
<dbReference type="EMBL" id="CAJPDR010000029">
    <property type="protein sequence ID" value="CAF9908482.1"/>
    <property type="molecule type" value="Genomic_DNA"/>
</dbReference>